<dbReference type="CDD" id="cd12148">
    <property type="entry name" value="fungal_TF_MHR"/>
    <property type="match status" value="1"/>
</dbReference>
<comment type="caution">
    <text evidence="1">The sequence shown here is derived from an EMBL/GenBank/DDBJ whole genome shotgun (WGS) entry which is preliminary data.</text>
</comment>
<protein>
    <submittedName>
        <fullName evidence="1">Pyrimidine pathway regulatory protein 1</fullName>
    </submittedName>
</protein>
<accession>A0A093UM28</accession>
<dbReference type="EMBL" id="JPOX01000062">
    <property type="protein sequence ID" value="KFX41337.1"/>
    <property type="molecule type" value="Genomic_DNA"/>
</dbReference>
<gene>
    <name evidence="1" type="ORF">GQ26_0620020</name>
</gene>
<name>A0A093UM28_TALMA</name>
<dbReference type="AlphaFoldDB" id="A0A093UM28"/>
<organism evidence="1">
    <name type="scientific">Talaromyces marneffei PM1</name>
    <dbReference type="NCBI Taxonomy" id="1077442"/>
    <lineage>
        <taxon>Eukaryota</taxon>
        <taxon>Fungi</taxon>
        <taxon>Dikarya</taxon>
        <taxon>Ascomycota</taxon>
        <taxon>Pezizomycotina</taxon>
        <taxon>Eurotiomycetes</taxon>
        <taxon>Eurotiomycetidae</taxon>
        <taxon>Eurotiales</taxon>
        <taxon>Trichocomaceae</taxon>
        <taxon>Talaromyces</taxon>
        <taxon>Talaromyces sect. Talaromyces</taxon>
    </lineage>
</organism>
<proteinExistence type="predicted"/>
<sequence>MLYRKTFLEVTLKHWKIESKSWILNWLYIQSPIPHYYPSTLQNDGISPVSIGARYKPMHVLMPGPRQDLYLDVSFPSRITNVTFEVLLQSQNLVEIPNFSDVESVIPEILQSDRSLITPSIVRHLLARYDRCIRPQYDSLALEVPSYDGANLKKVPADQKFKILMACAIAAACESYTAPIWKSIAHICREWANEYTTSILSAADRESLTSTLLLLIYELADPSRGATWELLDLAVRTCLQLGWHRTGQGQQTSPPSINGTISANTISCGPDDVQLMSVIKNIDGSLRTTFNRPNMLNGSQLPTASDTEYILSTYVRLSHEIYDTDQYYENDACPFTGEISLLIGVMEGFQDQQPMVLETWLLFLAVCVRHKQCVFCFQEADEPIARGMRSLRHQVVVAASQLISTVYELAIARDGSVGCKIRVSLGTDFFKNVDTRTFSLVFYIPYETTSKHV</sequence>
<reference evidence="1" key="1">
    <citation type="journal article" date="2014" name="PLoS Genet.">
        <title>Signature Gene Expression Reveals Novel Clues to the Molecular Mechanisms of Dimorphic Transition in Penicillium marneffei.</title>
        <authorList>
            <person name="Yang E."/>
            <person name="Wang G."/>
            <person name="Cai J."/>
            <person name="Woo P.C."/>
            <person name="Lau S.K."/>
            <person name="Yuen K.-Y."/>
            <person name="Chow W.-N."/>
            <person name="Lin X."/>
        </authorList>
    </citation>
    <scope>NUCLEOTIDE SEQUENCE [LARGE SCALE GENOMIC DNA]</scope>
    <source>
        <strain evidence="1">PM1</strain>
    </source>
</reference>
<evidence type="ECO:0000313" key="1">
    <source>
        <dbReference type="EMBL" id="KFX41337.1"/>
    </source>
</evidence>
<dbReference type="HOGENOM" id="CLU_609730_0_0_1"/>